<name>T5LE57_9BURK</name>
<organism evidence="1 2">
    <name type="scientific">Oxalobacter paraformigenes</name>
    <dbReference type="NCBI Taxonomy" id="556268"/>
    <lineage>
        <taxon>Bacteria</taxon>
        <taxon>Pseudomonadati</taxon>
        <taxon>Pseudomonadota</taxon>
        <taxon>Betaproteobacteria</taxon>
        <taxon>Burkholderiales</taxon>
        <taxon>Oxalobacteraceae</taxon>
        <taxon>Oxalobacter</taxon>
    </lineage>
</organism>
<keyword evidence="2" id="KW-1185">Reference proteome</keyword>
<dbReference type="EMBL" id="ACDP02000026">
    <property type="protein sequence ID" value="EQM95141.1"/>
    <property type="molecule type" value="Genomic_DNA"/>
</dbReference>
<evidence type="ECO:0000313" key="2">
    <source>
        <dbReference type="Proteomes" id="UP000003973"/>
    </source>
</evidence>
<reference evidence="1" key="1">
    <citation type="submission" date="2011-10" db="EMBL/GenBank/DDBJ databases">
        <title>The Genome Sequence of Oxalobacter formigenes HOxBLS.</title>
        <authorList>
            <consortium name="The Broad Institute Genome Sequencing Platform"/>
            <person name="Earl A."/>
            <person name="Ward D."/>
            <person name="Feldgarden M."/>
            <person name="Gevers D."/>
            <person name="Allison M.J."/>
            <person name="Humphrey S."/>
            <person name="Young S.K."/>
            <person name="Zeng Q."/>
            <person name="Gargeya S."/>
            <person name="Fitzgerald M."/>
            <person name="Haas B."/>
            <person name="Abouelleil A."/>
            <person name="Alvarado L."/>
            <person name="Arachchi H.M."/>
            <person name="Berlin A."/>
            <person name="Brown A."/>
            <person name="Chapman S.B."/>
            <person name="Chen Z."/>
            <person name="Dunbar C."/>
            <person name="Freedman E."/>
            <person name="Gearin G."/>
            <person name="Goldberg J."/>
            <person name="Griggs A."/>
            <person name="Gujja S."/>
            <person name="Heiman D."/>
            <person name="Howarth C."/>
            <person name="Larson L."/>
            <person name="Lui A."/>
            <person name="MacDonald P.J.P."/>
            <person name="Montmayeur A."/>
            <person name="Murphy C."/>
            <person name="Neiman D."/>
            <person name="Pearson M."/>
            <person name="Priest M."/>
            <person name="Roberts A."/>
            <person name="Saif S."/>
            <person name="Shea T."/>
            <person name="Shenoy N."/>
            <person name="Sisk P."/>
            <person name="Stolte C."/>
            <person name="Sykes S."/>
            <person name="Wortman J."/>
            <person name="Nusbaum C."/>
            <person name="Birren B."/>
        </authorList>
    </citation>
    <scope>NUCLEOTIDE SEQUENCE [LARGE SCALE GENOMIC DNA]</scope>
    <source>
        <strain evidence="1">HOxBLS</strain>
    </source>
</reference>
<sequence>MRGGPESWGCHGAGQQAVFLRRPFPGWRVRKNRFAPGRQKTMGKARDKRDAFFPDTGYSRLSKDRPNDRVACRKGRFAFKKKKFPCPEKTGGTFWHVRLRRRGLDIRNRNGTTVPETGGGETVQAFFTEITERNRKGTRLVSGNAPVFL</sequence>
<proteinExistence type="predicted"/>
<comment type="caution">
    <text evidence="1">The sequence shown here is derived from an EMBL/GenBank/DDBJ whole genome shotgun (WGS) entry which is preliminary data.</text>
</comment>
<dbReference type="AlphaFoldDB" id="T5LE57"/>
<evidence type="ECO:0000313" key="1">
    <source>
        <dbReference type="EMBL" id="EQM95141.1"/>
    </source>
</evidence>
<dbReference type="Proteomes" id="UP000003973">
    <property type="component" value="Unassembled WGS sequence"/>
</dbReference>
<accession>T5LE57</accession>
<protein>
    <submittedName>
        <fullName evidence="1">Uncharacterized protein</fullName>
    </submittedName>
</protein>
<gene>
    <name evidence="1" type="ORF">OFAG_02304</name>
</gene>
<dbReference type="HOGENOM" id="CLU_1747810_0_0_4"/>